<comment type="caution">
    <text evidence="1">The sequence shown here is derived from an EMBL/GenBank/DDBJ whole genome shotgun (WGS) entry which is preliminary data.</text>
</comment>
<evidence type="ECO:0000313" key="1">
    <source>
        <dbReference type="EMBL" id="CAG8754862.1"/>
    </source>
</evidence>
<evidence type="ECO:0000313" key="2">
    <source>
        <dbReference type="Proteomes" id="UP000789525"/>
    </source>
</evidence>
<gene>
    <name evidence="1" type="ORF">ACOLOM_LOCUS12898</name>
</gene>
<accession>A0ACA9QK58</accession>
<dbReference type="EMBL" id="CAJVPT010055269">
    <property type="protein sequence ID" value="CAG8754862.1"/>
    <property type="molecule type" value="Genomic_DNA"/>
</dbReference>
<reference evidence="1" key="1">
    <citation type="submission" date="2021-06" db="EMBL/GenBank/DDBJ databases">
        <authorList>
            <person name="Kallberg Y."/>
            <person name="Tangrot J."/>
            <person name="Rosling A."/>
        </authorList>
    </citation>
    <scope>NUCLEOTIDE SEQUENCE</scope>
    <source>
        <strain evidence="1">CL356</strain>
    </source>
</reference>
<sequence>APENPPDIPMEQEEDITPISPESRTPLSPLQSAGGQSSGPPPIGSTGVKDPAAAPPITITKDKSNVTPSGPNLITPSPMWLPIQYDPEQRLFTLPESDPLDKAGPPPKKWKAARRQIRTLGGGSLETKAWVSDGEIAVPLKAPADFVPGYYATASTSLSVNSPGISSALQGLMGLSSAALGMGGSSGITGTSTSKASLNPAPIKRVKKVKSDIQLDASSGIATPSTTGNTLTGRKKGTGQVKRTKKSATGTATPTVVDTPLVTISKAVSDVDTEMQNA</sequence>
<proteinExistence type="predicted"/>
<keyword evidence="2" id="KW-1185">Reference proteome</keyword>
<feature type="non-terminal residue" evidence="1">
    <location>
        <position position="1"/>
    </location>
</feature>
<protein>
    <submittedName>
        <fullName evidence="1">11277_t:CDS:1</fullName>
    </submittedName>
</protein>
<name>A0ACA9QK58_9GLOM</name>
<dbReference type="Proteomes" id="UP000789525">
    <property type="component" value="Unassembled WGS sequence"/>
</dbReference>
<organism evidence="1 2">
    <name type="scientific">Acaulospora colombiana</name>
    <dbReference type="NCBI Taxonomy" id="27376"/>
    <lineage>
        <taxon>Eukaryota</taxon>
        <taxon>Fungi</taxon>
        <taxon>Fungi incertae sedis</taxon>
        <taxon>Mucoromycota</taxon>
        <taxon>Glomeromycotina</taxon>
        <taxon>Glomeromycetes</taxon>
        <taxon>Diversisporales</taxon>
        <taxon>Acaulosporaceae</taxon>
        <taxon>Acaulospora</taxon>
    </lineage>
</organism>